<dbReference type="GO" id="GO:0004497">
    <property type="term" value="F:monooxygenase activity"/>
    <property type="evidence" value="ECO:0007669"/>
    <property type="project" value="UniProtKB-KW"/>
</dbReference>
<dbReference type="EMBL" id="QEFC01001446">
    <property type="protein sequence ID" value="KAE9457964.1"/>
    <property type="molecule type" value="Genomic_DNA"/>
</dbReference>
<dbReference type="OrthoDB" id="1470350at2759"/>
<evidence type="ECO:0000256" key="9">
    <source>
        <dbReference type="ARBA" id="ARBA00023033"/>
    </source>
</evidence>
<keyword evidence="6 11" id="KW-1133">Transmembrane helix</keyword>
<evidence type="ECO:0000256" key="7">
    <source>
        <dbReference type="ARBA" id="ARBA00023002"/>
    </source>
</evidence>
<evidence type="ECO:0008006" key="14">
    <source>
        <dbReference type="Google" id="ProtNLM"/>
    </source>
</evidence>
<comment type="caution">
    <text evidence="12">The sequence shown here is derived from an EMBL/GenBank/DDBJ whole genome shotgun (WGS) entry which is preliminary data.</text>
</comment>
<keyword evidence="9" id="KW-0503">Monooxygenase</keyword>
<dbReference type="GO" id="GO:0016705">
    <property type="term" value="F:oxidoreductase activity, acting on paired donors, with incorporation or reduction of molecular oxygen"/>
    <property type="evidence" value="ECO:0007669"/>
    <property type="project" value="InterPro"/>
</dbReference>
<keyword evidence="8" id="KW-0408">Iron</keyword>
<evidence type="ECO:0000256" key="1">
    <source>
        <dbReference type="ARBA" id="ARBA00004370"/>
    </source>
</evidence>
<gene>
    <name evidence="12" type="ORF">C3L33_10130</name>
</gene>
<dbReference type="PANTHER" id="PTHR24282:SF255">
    <property type="entry name" value="CYTOCHROME P450 72A11-RELATED"/>
    <property type="match status" value="1"/>
</dbReference>
<proteinExistence type="inferred from homology"/>
<keyword evidence="13" id="KW-1185">Reference proteome</keyword>
<dbReference type="InterPro" id="IPR001128">
    <property type="entry name" value="Cyt_P450"/>
</dbReference>
<protein>
    <recommendedName>
        <fullName evidence="14">Cytochrome P450</fullName>
    </recommendedName>
</protein>
<dbReference type="Pfam" id="PF00067">
    <property type="entry name" value="p450"/>
    <property type="match status" value="1"/>
</dbReference>
<keyword evidence="5" id="KW-0479">Metal-binding</keyword>
<dbReference type="AlphaFoldDB" id="A0A6A4LP45"/>
<dbReference type="GO" id="GO:0016020">
    <property type="term" value="C:membrane"/>
    <property type="evidence" value="ECO:0007669"/>
    <property type="project" value="UniProtKB-SubCell"/>
</dbReference>
<evidence type="ECO:0000256" key="11">
    <source>
        <dbReference type="SAM" id="Phobius"/>
    </source>
</evidence>
<dbReference type="GO" id="GO:0020037">
    <property type="term" value="F:heme binding"/>
    <property type="evidence" value="ECO:0007669"/>
    <property type="project" value="InterPro"/>
</dbReference>
<dbReference type="Gene3D" id="1.10.630.10">
    <property type="entry name" value="Cytochrome P450"/>
    <property type="match status" value="1"/>
</dbReference>
<evidence type="ECO:0000256" key="8">
    <source>
        <dbReference type="ARBA" id="ARBA00023004"/>
    </source>
</evidence>
<reference evidence="12 13" key="1">
    <citation type="journal article" date="2019" name="Genome Biol. Evol.">
        <title>The Rhododendron genome and chromosomal organization provide insight into shared whole-genome duplications across the heath family (Ericaceae).</title>
        <authorList>
            <person name="Soza V.L."/>
            <person name="Lindsley D."/>
            <person name="Waalkes A."/>
            <person name="Ramage E."/>
            <person name="Patwardhan R.P."/>
            <person name="Burton J.N."/>
            <person name="Adey A."/>
            <person name="Kumar A."/>
            <person name="Qiu R."/>
            <person name="Shendure J."/>
            <person name="Hall B."/>
        </authorList>
    </citation>
    <scope>NUCLEOTIDE SEQUENCE [LARGE SCALE GENOMIC DNA]</scope>
    <source>
        <strain evidence="12">RSF 1966-606</strain>
    </source>
</reference>
<dbReference type="InterPro" id="IPR036396">
    <property type="entry name" value="Cyt_P450_sf"/>
</dbReference>
<name>A0A6A4LP45_9ERIC</name>
<organism evidence="12 13">
    <name type="scientific">Rhododendron williamsianum</name>
    <dbReference type="NCBI Taxonomy" id="262921"/>
    <lineage>
        <taxon>Eukaryota</taxon>
        <taxon>Viridiplantae</taxon>
        <taxon>Streptophyta</taxon>
        <taxon>Embryophyta</taxon>
        <taxon>Tracheophyta</taxon>
        <taxon>Spermatophyta</taxon>
        <taxon>Magnoliopsida</taxon>
        <taxon>eudicotyledons</taxon>
        <taxon>Gunneridae</taxon>
        <taxon>Pentapetalae</taxon>
        <taxon>asterids</taxon>
        <taxon>Ericales</taxon>
        <taxon>Ericaceae</taxon>
        <taxon>Ericoideae</taxon>
        <taxon>Rhodoreae</taxon>
        <taxon>Rhododendron</taxon>
    </lineage>
</organism>
<evidence type="ECO:0000313" key="12">
    <source>
        <dbReference type="EMBL" id="KAE9457964.1"/>
    </source>
</evidence>
<dbReference type="GO" id="GO:0005506">
    <property type="term" value="F:iron ion binding"/>
    <property type="evidence" value="ECO:0007669"/>
    <property type="project" value="InterPro"/>
</dbReference>
<feature type="transmembrane region" description="Helical" evidence="11">
    <location>
        <begin position="12"/>
        <end position="30"/>
    </location>
</feature>
<evidence type="ECO:0000256" key="6">
    <source>
        <dbReference type="ARBA" id="ARBA00022989"/>
    </source>
</evidence>
<evidence type="ECO:0000256" key="2">
    <source>
        <dbReference type="ARBA" id="ARBA00010617"/>
    </source>
</evidence>
<evidence type="ECO:0000256" key="3">
    <source>
        <dbReference type="ARBA" id="ARBA00022617"/>
    </source>
</evidence>
<keyword evidence="3" id="KW-0349">Heme</keyword>
<keyword evidence="4 11" id="KW-0812">Transmembrane</keyword>
<comment type="similarity">
    <text evidence="2">Belongs to the cytochrome P450 family.</text>
</comment>
<evidence type="ECO:0000256" key="5">
    <source>
        <dbReference type="ARBA" id="ARBA00022723"/>
    </source>
</evidence>
<feature type="non-terminal residue" evidence="12">
    <location>
        <position position="1"/>
    </location>
</feature>
<keyword evidence="7" id="KW-0560">Oxidoreductase</keyword>
<dbReference type="Proteomes" id="UP000428333">
    <property type="component" value="Linkage Group LG06"/>
</dbReference>
<dbReference type="PANTHER" id="PTHR24282">
    <property type="entry name" value="CYTOCHROME P450 FAMILY MEMBER"/>
    <property type="match status" value="1"/>
</dbReference>
<dbReference type="InterPro" id="IPR050665">
    <property type="entry name" value="Cytochrome_P450_Monooxygen"/>
</dbReference>
<keyword evidence="10 11" id="KW-0472">Membrane</keyword>
<sequence>MEVTVSSTVLSLALVTFLTLAWKALNLLWLRPKQIERCLREQGFKGNSYRFLYGDTKDFISAIKEATSKPMEACNDDVVQRVIAFHRYFVDLHAGQETTADLLVWTMVLLSKNQKWQTLAREEILAVFGDNRPDFDRLNQLKTNLESSELEHLDGKRFESCYSVAFRK</sequence>
<dbReference type="SUPFAM" id="SSF48264">
    <property type="entry name" value="Cytochrome P450"/>
    <property type="match status" value="1"/>
</dbReference>
<accession>A0A6A4LP45</accession>
<evidence type="ECO:0000313" key="13">
    <source>
        <dbReference type="Proteomes" id="UP000428333"/>
    </source>
</evidence>
<evidence type="ECO:0000256" key="10">
    <source>
        <dbReference type="ARBA" id="ARBA00023136"/>
    </source>
</evidence>
<evidence type="ECO:0000256" key="4">
    <source>
        <dbReference type="ARBA" id="ARBA00022692"/>
    </source>
</evidence>
<comment type="subcellular location">
    <subcellularLocation>
        <location evidence="1">Membrane</location>
    </subcellularLocation>
</comment>